<accession>A0A090V2R3</accession>
<dbReference type="InterPro" id="IPR015237">
    <property type="entry name" value="Alpha-amylase_C_pro"/>
</dbReference>
<dbReference type="Pfam" id="PF00128">
    <property type="entry name" value="Alpha-amylase"/>
    <property type="match status" value="1"/>
</dbReference>
<feature type="binding site" evidence="8">
    <location>
        <position position="104"/>
    </location>
    <ligand>
        <name>Ca(2+)</name>
        <dbReference type="ChEBI" id="CHEBI:29108"/>
        <label>1</label>
    </ligand>
</feature>
<keyword evidence="11" id="KW-1185">Reference proteome</keyword>
<dbReference type="SUPFAM" id="SSF51445">
    <property type="entry name" value="(Trans)glycosidases"/>
    <property type="match status" value="1"/>
</dbReference>
<dbReference type="OrthoDB" id="9805159at2"/>
<dbReference type="PIRSF" id="PIRSF001021">
    <property type="entry name" value="Alph-amls_thrmst"/>
    <property type="match status" value="1"/>
</dbReference>
<feature type="binding site" evidence="8">
    <location>
        <position position="206"/>
    </location>
    <ligand>
        <name>Ca(2+)</name>
        <dbReference type="ChEBI" id="CHEBI:29108"/>
        <label>2</label>
    </ligand>
</feature>
<dbReference type="Gene3D" id="2.60.40.1180">
    <property type="entry name" value="Golgi alpha-mannosidase II"/>
    <property type="match status" value="1"/>
</dbReference>
<dbReference type="Gene3D" id="3.20.20.80">
    <property type="entry name" value="Glycosidases"/>
    <property type="match status" value="1"/>
</dbReference>
<dbReference type="PANTHER" id="PTHR43447">
    <property type="entry name" value="ALPHA-AMYLASE"/>
    <property type="match status" value="1"/>
</dbReference>
<dbReference type="SUPFAM" id="SSF51011">
    <property type="entry name" value="Glycosyl hydrolase domain"/>
    <property type="match status" value="1"/>
</dbReference>
<evidence type="ECO:0000259" key="9">
    <source>
        <dbReference type="SMART" id="SM00642"/>
    </source>
</evidence>
<dbReference type="SMART" id="SM00642">
    <property type="entry name" value="Aamy"/>
    <property type="match status" value="1"/>
</dbReference>
<dbReference type="Pfam" id="PF09154">
    <property type="entry name" value="Alpha-amy_C_pro"/>
    <property type="match status" value="1"/>
</dbReference>
<dbReference type="GO" id="GO:0004553">
    <property type="term" value="F:hydrolase activity, hydrolyzing O-glycosyl compounds"/>
    <property type="evidence" value="ECO:0007669"/>
    <property type="project" value="InterPro"/>
</dbReference>
<dbReference type="Gene3D" id="2.40.30.140">
    <property type="match status" value="1"/>
</dbReference>
<dbReference type="EMBL" id="BBMZ01000010">
    <property type="protein sequence ID" value="GAL58398.1"/>
    <property type="molecule type" value="Genomic_DNA"/>
</dbReference>
<protein>
    <submittedName>
        <fullName evidence="10">Alpha-amylase</fullName>
    </submittedName>
</protein>
<feature type="binding site" evidence="8">
    <location>
        <position position="239"/>
    </location>
    <ligand>
        <name>Ca(2+)</name>
        <dbReference type="ChEBI" id="CHEBI:29108"/>
        <label>1</label>
    </ligand>
</feature>
<dbReference type="InterPro" id="IPR006047">
    <property type="entry name" value="GH13_cat_dom"/>
</dbReference>
<dbReference type="NCBIfam" id="NF006968">
    <property type="entry name" value="PRK09441.1-1"/>
    <property type="match status" value="1"/>
</dbReference>
<comment type="caution">
    <text evidence="10">The sequence shown here is derived from an EMBL/GenBank/DDBJ whole genome shotgun (WGS) entry which is preliminary data.</text>
</comment>
<dbReference type="InterPro" id="IPR013780">
    <property type="entry name" value="Glyco_hydro_b"/>
</dbReference>
<keyword evidence="6" id="KW-0326">Glycosidase</keyword>
<gene>
    <name evidence="10" type="primary">amyA</name>
    <name evidence="10" type="ORF">EV102420_10_01790</name>
</gene>
<sequence length="495" mass="56097">MKNPTLLQCFHWYYPDGGKLWPEVAERAAGFNDIGINMVWLPPAYKAATGGYSVGYDTYDLFDLGEFDQKGTVATKYGDKAQLLAAIGALKENGIAVLLDVVVNHKMGADEKESICVNRVNEHDRTQIDDEEIACEAWTRYTFPAREGKYSKFIWDHKCFSGVDHIENPDEEGIFKIVNDYTGDGWNDQVDGELGNFDYLMGSNIDFRNRAVTEEIKYWARWVMEQTQCDGFRLDAVKHIPAWFYKEWIDHVQEVAPKPLFIVAEYWAHEVGRLQQYIDQVDGNTMLFDAPLQMNFHQASLQGRDYDMSQIFTGTLVEADPFHAVTLVTNHDTQLLQALEAPVESWFKPLAYALILLRENGVPSVFYPDLYGASYDDTGGDGETYHIDMPIVEHLDKLILARQRFAHGVQTLWFDHPNCIAFSRSGTEEDPGCVVVLSNGNDGEKTLELGENYGNKMWRDYLGNREETVSTDENGTGTFTCNGGSVSVWVLEDVL</sequence>
<comment type="cofactor">
    <cofactor evidence="1">
        <name>Ca(2+)</name>
        <dbReference type="ChEBI" id="CHEBI:29108"/>
    </cofactor>
</comment>
<dbReference type="STRING" id="1115515.EV102420_10_01790"/>
<evidence type="ECO:0000256" key="2">
    <source>
        <dbReference type="ARBA" id="ARBA00008061"/>
    </source>
</evidence>
<dbReference type="eggNOG" id="COG0366">
    <property type="taxonomic scope" value="Bacteria"/>
</dbReference>
<dbReference type="GO" id="GO:0005509">
    <property type="term" value="F:calcium ion binding"/>
    <property type="evidence" value="ECO:0007669"/>
    <property type="project" value="InterPro"/>
</dbReference>
<dbReference type="GO" id="GO:0005975">
    <property type="term" value="P:carbohydrate metabolic process"/>
    <property type="evidence" value="ECO:0007669"/>
    <property type="project" value="InterPro"/>
</dbReference>
<comment type="similarity">
    <text evidence="2">Belongs to the glycosyl hydrolase 13 family.</text>
</comment>
<dbReference type="RefSeq" id="WP_042391425.1">
    <property type="nucleotide sequence ID" value="NZ_BBMZ01000010.1"/>
</dbReference>
<evidence type="ECO:0000256" key="1">
    <source>
        <dbReference type="ARBA" id="ARBA00001913"/>
    </source>
</evidence>
<evidence type="ECO:0000256" key="6">
    <source>
        <dbReference type="ARBA" id="ARBA00023295"/>
    </source>
</evidence>
<dbReference type="InterPro" id="IPR013776">
    <property type="entry name" value="A-amylase_thermo"/>
</dbReference>
<keyword evidence="5" id="KW-0119">Carbohydrate metabolism</keyword>
<feature type="binding site" evidence="8">
    <location>
        <position position="198"/>
    </location>
    <ligand>
        <name>Ca(2+)</name>
        <dbReference type="ChEBI" id="CHEBI:29108"/>
        <label>1</label>
    </ligand>
</feature>
<organism evidence="10 11">
    <name type="scientific">Pseudescherichia vulneris NBRC 102420</name>
    <dbReference type="NCBI Taxonomy" id="1115515"/>
    <lineage>
        <taxon>Bacteria</taxon>
        <taxon>Pseudomonadati</taxon>
        <taxon>Pseudomonadota</taxon>
        <taxon>Gammaproteobacteria</taxon>
        <taxon>Enterobacterales</taxon>
        <taxon>Enterobacteriaceae</taxon>
        <taxon>Pseudescherichia</taxon>
    </lineage>
</organism>
<evidence type="ECO:0000256" key="8">
    <source>
        <dbReference type="PIRSR" id="PIRSR001021-2"/>
    </source>
</evidence>
<proteinExistence type="inferred from homology"/>
<keyword evidence="8" id="KW-0106">Calcium</keyword>
<feature type="domain" description="Glycosyl hydrolase family 13 catalytic" evidence="9">
    <location>
        <begin position="4"/>
        <end position="402"/>
    </location>
</feature>
<feature type="active site" description="Proton donor" evidence="7">
    <location>
        <position position="265"/>
    </location>
</feature>
<evidence type="ECO:0000313" key="11">
    <source>
        <dbReference type="Proteomes" id="UP000029462"/>
    </source>
</evidence>
<name>A0A090V2R3_PSEVU</name>
<feature type="active site" description="Nucleophile" evidence="7">
    <location>
        <position position="235"/>
    </location>
</feature>
<evidence type="ECO:0000256" key="7">
    <source>
        <dbReference type="PIRSR" id="PIRSR001021-1"/>
    </source>
</evidence>
<dbReference type="CDD" id="cd11318">
    <property type="entry name" value="AmyAc_bac_fung_AmyA"/>
    <property type="match status" value="1"/>
</dbReference>
<evidence type="ECO:0000313" key="10">
    <source>
        <dbReference type="EMBL" id="GAL58398.1"/>
    </source>
</evidence>
<reference evidence="10 11" key="1">
    <citation type="submission" date="2014-09" db="EMBL/GenBank/DDBJ databases">
        <title>Whole genome shotgun sequence of Escherichia vulneris NBRC 102420.</title>
        <authorList>
            <person name="Yoshida Y."/>
            <person name="Hosoyama A."/>
            <person name="Tsuchikane K."/>
            <person name="Ohji S."/>
            <person name="Ichikawa N."/>
            <person name="Kimura A."/>
            <person name="Yamazoe A."/>
            <person name="Ezaki T."/>
            <person name="Fujita N."/>
        </authorList>
    </citation>
    <scope>NUCLEOTIDE SEQUENCE [LARGE SCALE GENOMIC DNA]</scope>
    <source>
        <strain evidence="10 11">NBRC 102420</strain>
    </source>
</reference>
<evidence type="ECO:0000256" key="5">
    <source>
        <dbReference type="ARBA" id="ARBA00023277"/>
    </source>
</evidence>
<dbReference type="InterPro" id="IPR017853">
    <property type="entry name" value="GH"/>
</dbReference>
<dbReference type="AlphaFoldDB" id="A0A090V2R3"/>
<dbReference type="NCBIfam" id="NF006969">
    <property type="entry name" value="PRK09441.1-2"/>
    <property type="match status" value="1"/>
</dbReference>
<keyword evidence="4" id="KW-0378">Hydrolase</keyword>
<dbReference type="Proteomes" id="UP000029462">
    <property type="component" value="Unassembled WGS sequence"/>
</dbReference>
<keyword evidence="3 8" id="KW-0479">Metal-binding</keyword>
<evidence type="ECO:0000256" key="4">
    <source>
        <dbReference type="ARBA" id="ARBA00022801"/>
    </source>
</evidence>
<evidence type="ECO:0000256" key="3">
    <source>
        <dbReference type="ARBA" id="ARBA00022723"/>
    </source>
</evidence>